<dbReference type="Proteomes" id="UP000192746">
    <property type="component" value="Unassembled WGS sequence"/>
</dbReference>
<evidence type="ECO:0008006" key="5">
    <source>
        <dbReference type="Google" id="ProtNLM"/>
    </source>
</evidence>
<reference evidence="3 4" key="1">
    <citation type="submission" date="2013-04" db="EMBL/GenBank/DDBJ databases">
        <title>Zunongwangia sp. 22II14-10F7 Genome Sequencing.</title>
        <authorList>
            <person name="Lai Q."/>
            <person name="Shao Z."/>
        </authorList>
    </citation>
    <scope>NUCLEOTIDE SEQUENCE [LARGE SCALE GENOMIC DNA]</scope>
    <source>
        <strain evidence="3 4">22II14-10F7</strain>
    </source>
</reference>
<dbReference type="EMBL" id="ARYN01000025">
    <property type="protein sequence ID" value="ORL43767.1"/>
    <property type="molecule type" value="Genomic_DNA"/>
</dbReference>
<name>A0A1Y1SYD8_9FLAO</name>
<keyword evidence="2" id="KW-1133">Transmembrane helix</keyword>
<feature type="transmembrane region" description="Helical" evidence="2">
    <location>
        <begin position="134"/>
        <end position="155"/>
    </location>
</feature>
<organism evidence="3 4">
    <name type="scientific">Zunongwangia atlantica 22II14-10F7</name>
    <dbReference type="NCBI Taxonomy" id="1185767"/>
    <lineage>
        <taxon>Bacteria</taxon>
        <taxon>Pseudomonadati</taxon>
        <taxon>Bacteroidota</taxon>
        <taxon>Flavobacteriia</taxon>
        <taxon>Flavobacteriales</taxon>
        <taxon>Flavobacteriaceae</taxon>
        <taxon>Zunongwangia</taxon>
    </lineage>
</organism>
<feature type="compositionally biased region" description="Basic and acidic residues" evidence="1">
    <location>
        <begin position="89"/>
        <end position="126"/>
    </location>
</feature>
<evidence type="ECO:0000256" key="2">
    <source>
        <dbReference type="SAM" id="Phobius"/>
    </source>
</evidence>
<feature type="region of interest" description="Disordered" evidence="1">
    <location>
        <begin position="78"/>
        <end position="126"/>
    </location>
</feature>
<dbReference type="PROSITE" id="PS51257">
    <property type="entry name" value="PROKAR_LIPOPROTEIN"/>
    <property type="match status" value="1"/>
</dbReference>
<keyword evidence="2" id="KW-0472">Membrane</keyword>
<dbReference type="RefSeq" id="WP_084843263.1">
    <property type="nucleotide sequence ID" value="NZ_ARYN01000025.1"/>
</dbReference>
<sequence length="162" mass="18480">MVKRCLIFAFVFFLASCSSRKVETHKKQESVSELKQNDITTLENEKIKSDLFRVSESWNLNFSPRDPRDPINIIYGGDTLSVTNSDVSISKKETREEDHSIRETSRESSDQSKSEKEKDVSEKGKITDRQSSSWGLNIGLIFGIIVAIILIFLHFKTKPPKP</sequence>
<protein>
    <recommendedName>
        <fullName evidence="5">Lipoprotein</fullName>
    </recommendedName>
</protein>
<proteinExistence type="predicted"/>
<evidence type="ECO:0000313" key="4">
    <source>
        <dbReference type="Proteomes" id="UP000192746"/>
    </source>
</evidence>
<dbReference type="STRING" id="1185767.IIF7_18984"/>
<keyword evidence="2" id="KW-0812">Transmembrane</keyword>
<evidence type="ECO:0000256" key="1">
    <source>
        <dbReference type="SAM" id="MobiDB-lite"/>
    </source>
</evidence>
<gene>
    <name evidence="3" type="ORF">IIF7_18984</name>
</gene>
<accession>A0A1Y1SYD8</accession>
<evidence type="ECO:0000313" key="3">
    <source>
        <dbReference type="EMBL" id="ORL43767.1"/>
    </source>
</evidence>
<keyword evidence="4" id="KW-1185">Reference proteome</keyword>
<comment type="caution">
    <text evidence="3">The sequence shown here is derived from an EMBL/GenBank/DDBJ whole genome shotgun (WGS) entry which is preliminary data.</text>
</comment>
<dbReference type="AlphaFoldDB" id="A0A1Y1SYD8"/>